<evidence type="ECO:0000313" key="3">
    <source>
        <dbReference type="Proteomes" id="UP000730618"/>
    </source>
</evidence>
<protein>
    <recommendedName>
        <fullName evidence="1">TNase-like domain-containing protein</fullName>
    </recommendedName>
</protein>
<gene>
    <name evidence="2" type="ORF">PAECIP111802_07418</name>
</gene>
<dbReference type="RefSeq" id="WP_218103522.1">
    <property type="nucleotide sequence ID" value="NZ_CAJVCE010000066.1"/>
</dbReference>
<evidence type="ECO:0000259" key="1">
    <source>
        <dbReference type="PROSITE" id="PS50830"/>
    </source>
</evidence>
<dbReference type="PROSITE" id="PS50830">
    <property type="entry name" value="TNASE_3"/>
    <property type="match status" value="1"/>
</dbReference>
<proteinExistence type="predicted"/>
<reference evidence="2 3" key="1">
    <citation type="submission" date="2021-06" db="EMBL/GenBank/DDBJ databases">
        <authorList>
            <person name="Criscuolo A."/>
        </authorList>
    </citation>
    <scope>NUCLEOTIDE SEQUENCE [LARGE SCALE GENOMIC DNA]</scope>
    <source>
        <strain evidence="3">CIP 111802</strain>
    </source>
</reference>
<accession>A0ABN7TXE1</accession>
<dbReference type="Proteomes" id="UP000730618">
    <property type="component" value="Unassembled WGS sequence"/>
</dbReference>
<sequence>MLQIQFGEKEDTLRLSGIDAPNFEQQGNEKQPFSVEAFEYTKQRLEGKEVTLEFDEYERDTKTNTLVAFVWFENEMFNKTMLSEGYAKTSTTSGTSTAPLSLKYRSEFLKLEKQAKEGKKGLWQDFVQLQYEGEKSNRATVMSGLKEKLITQKEQSTLGSDEVIVILDIANDKDLLRYKALSDTTKKSMIFDHLKNNIRGDINFAKTRFVKITYKNVVYAEATLFKDKDTANSFEVQFYPNGNFD</sequence>
<dbReference type="SMART" id="SM00318">
    <property type="entry name" value="SNc"/>
    <property type="match status" value="1"/>
</dbReference>
<feature type="domain" description="TNase-like" evidence="1">
    <location>
        <begin position="1"/>
        <end position="125"/>
    </location>
</feature>
<name>A0ABN7TXE1_9BACL</name>
<comment type="caution">
    <text evidence="2">The sequence shown here is derived from an EMBL/GenBank/DDBJ whole genome shotgun (WGS) entry which is preliminary data.</text>
</comment>
<evidence type="ECO:0000313" key="2">
    <source>
        <dbReference type="EMBL" id="CAG7659155.1"/>
    </source>
</evidence>
<dbReference type="Pfam" id="PF00565">
    <property type="entry name" value="SNase"/>
    <property type="match status" value="1"/>
</dbReference>
<keyword evidence="3" id="KW-1185">Reference proteome</keyword>
<dbReference type="EMBL" id="CAJVCE010000066">
    <property type="protein sequence ID" value="CAG7659155.1"/>
    <property type="molecule type" value="Genomic_DNA"/>
</dbReference>
<dbReference type="InterPro" id="IPR016071">
    <property type="entry name" value="Staphylococal_nuclease_OB-fold"/>
</dbReference>
<dbReference type="PANTHER" id="PTHR12302:SF3">
    <property type="entry name" value="SERINE_THREONINE-PROTEIN KINASE 31"/>
    <property type="match status" value="1"/>
</dbReference>
<organism evidence="2 3">
    <name type="scientific">Paenibacillus allorhizosphaerae</name>
    <dbReference type="NCBI Taxonomy" id="2849866"/>
    <lineage>
        <taxon>Bacteria</taxon>
        <taxon>Bacillati</taxon>
        <taxon>Bacillota</taxon>
        <taxon>Bacilli</taxon>
        <taxon>Bacillales</taxon>
        <taxon>Paenibacillaceae</taxon>
        <taxon>Paenibacillus</taxon>
    </lineage>
</organism>
<dbReference type="PANTHER" id="PTHR12302">
    <property type="entry name" value="EBNA2 BINDING PROTEIN P100"/>
    <property type="match status" value="1"/>
</dbReference>